<evidence type="ECO:0000313" key="1">
    <source>
        <dbReference type="EMBL" id="SVC24793.1"/>
    </source>
</evidence>
<accession>A0A382KMX3</accession>
<gene>
    <name evidence="1" type="ORF">METZ01_LOCUS277647</name>
</gene>
<protein>
    <submittedName>
        <fullName evidence="1">Uncharacterized protein</fullName>
    </submittedName>
</protein>
<dbReference type="AlphaFoldDB" id="A0A382KMX3"/>
<sequence length="21" mass="2647">KSKTRQEIFQELQEKLTHFKK</sequence>
<name>A0A382KMX3_9ZZZZ</name>
<reference evidence="1" key="1">
    <citation type="submission" date="2018-05" db="EMBL/GenBank/DDBJ databases">
        <authorList>
            <person name="Lanie J.A."/>
            <person name="Ng W.-L."/>
            <person name="Kazmierczak K.M."/>
            <person name="Andrzejewski T.M."/>
            <person name="Davidsen T.M."/>
            <person name="Wayne K.J."/>
            <person name="Tettelin H."/>
            <person name="Glass J.I."/>
            <person name="Rusch D."/>
            <person name="Podicherti R."/>
            <person name="Tsui H.-C.T."/>
            <person name="Winkler M.E."/>
        </authorList>
    </citation>
    <scope>NUCLEOTIDE SEQUENCE</scope>
</reference>
<dbReference type="EMBL" id="UINC01081186">
    <property type="protein sequence ID" value="SVC24793.1"/>
    <property type="molecule type" value="Genomic_DNA"/>
</dbReference>
<proteinExistence type="predicted"/>
<organism evidence="1">
    <name type="scientific">marine metagenome</name>
    <dbReference type="NCBI Taxonomy" id="408172"/>
    <lineage>
        <taxon>unclassified sequences</taxon>
        <taxon>metagenomes</taxon>
        <taxon>ecological metagenomes</taxon>
    </lineage>
</organism>
<feature type="non-terminal residue" evidence="1">
    <location>
        <position position="1"/>
    </location>
</feature>